<dbReference type="Proteomes" id="UP000069205">
    <property type="component" value="Chromosome"/>
</dbReference>
<keyword evidence="2" id="KW-0159">Chromosome partition</keyword>
<evidence type="ECO:0000256" key="1">
    <source>
        <dbReference type="ARBA" id="ARBA00006295"/>
    </source>
</evidence>
<dbReference type="InterPro" id="IPR036086">
    <property type="entry name" value="ParB/Sulfiredoxin_sf"/>
</dbReference>
<sequence length="282" mass="30960">MEKKALGKGLDALLPSAKPAQPAEGAEVQYLRVDSIVPNRYQPRHVFAPGELAELTASIKESGVLQPVMVRRKGDGMYELISGERRWRASKEAGLETIQAVIRNCSDQESLLLALVENLQREDLNPMETARAYTRMMKEFGLTQEVIAQRVGCDRSSVANAVRLMNLHPDVQSLVESGTISAGHAKVILSLESPESQVRIARMAASHGLSVREVEKLVEAALAGKKRTRKSATVSPFADLEARLQKKLRTKVLIQPRGQAGKIVIHYFSSQELDGLAESLLS</sequence>
<dbReference type="GO" id="GO:0007059">
    <property type="term" value="P:chromosome segregation"/>
    <property type="evidence" value="ECO:0007669"/>
    <property type="project" value="UniProtKB-KW"/>
</dbReference>
<dbReference type="InterPro" id="IPR003115">
    <property type="entry name" value="ParB_N"/>
</dbReference>
<dbReference type="PANTHER" id="PTHR33375:SF1">
    <property type="entry name" value="CHROMOSOME-PARTITIONING PROTEIN PARB-RELATED"/>
    <property type="match status" value="1"/>
</dbReference>
<accession>A0A0K2G720</accession>
<dbReference type="RefSeq" id="WP_053378173.1">
    <property type="nucleotide sequence ID" value="NZ_CP011801.1"/>
</dbReference>
<protein>
    <submittedName>
        <fullName evidence="5">Chromosomal partitioning protein ParB</fullName>
    </submittedName>
</protein>
<evidence type="ECO:0000256" key="2">
    <source>
        <dbReference type="ARBA" id="ARBA00022829"/>
    </source>
</evidence>
<dbReference type="STRING" id="42253.NITMOv2_0291"/>
<dbReference type="KEGG" id="nmv:NITMOv2_0291"/>
<evidence type="ECO:0000313" key="6">
    <source>
        <dbReference type="Proteomes" id="UP000069205"/>
    </source>
</evidence>
<dbReference type="GO" id="GO:0003677">
    <property type="term" value="F:DNA binding"/>
    <property type="evidence" value="ECO:0007669"/>
    <property type="project" value="UniProtKB-KW"/>
</dbReference>
<dbReference type="AlphaFoldDB" id="A0A0K2G720"/>
<dbReference type="EMBL" id="CP011801">
    <property type="protein sequence ID" value="ALA56730.1"/>
    <property type="molecule type" value="Genomic_DNA"/>
</dbReference>
<dbReference type="Gene3D" id="3.90.1530.30">
    <property type="match status" value="1"/>
</dbReference>
<feature type="domain" description="ParB-like N-terminal" evidence="4">
    <location>
        <begin position="29"/>
        <end position="119"/>
    </location>
</feature>
<reference evidence="5 6" key="1">
    <citation type="journal article" date="2015" name="Proc. Natl. Acad. Sci. U.S.A.">
        <title>Expanded metabolic versatility of ubiquitous nitrite-oxidizing bacteria from the genus Nitrospira.</title>
        <authorList>
            <person name="Koch H."/>
            <person name="Lucker S."/>
            <person name="Albertsen M."/>
            <person name="Kitzinger K."/>
            <person name="Herbold C."/>
            <person name="Spieck E."/>
            <person name="Nielsen P.H."/>
            <person name="Wagner M."/>
            <person name="Daims H."/>
        </authorList>
    </citation>
    <scope>NUCLEOTIDE SEQUENCE [LARGE SCALE GENOMIC DNA]</scope>
    <source>
        <strain evidence="5 6">NSP M-1</strain>
    </source>
</reference>
<dbReference type="Gene3D" id="1.10.10.2830">
    <property type="match status" value="1"/>
</dbReference>
<dbReference type="InterPro" id="IPR057240">
    <property type="entry name" value="ParB_dimer_C"/>
</dbReference>
<dbReference type="FunFam" id="3.90.1530.30:FF:000001">
    <property type="entry name" value="Chromosome partitioning protein ParB"/>
    <property type="match status" value="1"/>
</dbReference>
<name>A0A0K2G720_NITMO</name>
<dbReference type="Pfam" id="PF02195">
    <property type="entry name" value="ParB_N"/>
    <property type="match status" value="1"/>
</dbReference>
<evidence type="ECO:0000259" key="4">
    <source>
        <dbReference type="SMART" id="SM00470"/>
    </source>
</evidence>
<dbReference type="SUPFAM" id="SSF110849">
    <property type="entry name" value="ParB/Sulfiredoxin"/>
    <property type="match status" value="1"/>
</dbReference>
<organism evidence="5 6">
    <name type="scientific">Nitrospira moscoviensis</name>
    <dbReference type="NCBI Taxonomy" id="42253"/>
    <lineage>
        <taxon>Bacteria</taxon>
        <taxon>Pseudomonadati</taxon>
        <taxon>Nitrospirota</taxon>
        <taxon>Nitrospiria</taxon>
        <taxon>Nitrospirales</taxon>
        <taxon>Nitrospiraceae</taxon>
        <taxon>Nitrospira</taxon>
    </lineage>
</organism>
<gene>
    <name evidence="5" type="primary">parB</name>
    <name evidence="5" type="ORF">NITMOv2_0291</name>
</gene>
<dbReference type="GO" id="GO:0045881">
    <property type="term" value="P:positive regulation of sporulation resulting in formation of a cellular spore"/>
    <property type="evidence" value="ECO:0007669"/>
    <property type="project" value="TreeGrafter"/>
</dbReference>
<evidence type="ECO:0000256" key="3">
    <source>
        <dbReference type="ARBA" id="ARBA00023125"/>
    </source>
</evidence>
<dbReference type="Pfam" id="PF17762">
    <property type="entry name" value="HTH_ParB"/>
    <property type="match status" value="1"/>
</dbReference>
<dbReference type="FunFam" id="1.10.10.2830:FF:000001">
    <property type="entry name" value="Chromosome partitioning protein ParB"/>
    <property type="match status" value="1"/>
</dbReference>
<keyword evidence="3" id="KW-0238">DNA-binding</keyword>
<dbReference type="PATRIC" id="fig|42253.5.peg.281"/>
<dbReference type="CDD" id="cd16393">
    <property type="entry name" value="SPO0J_N"/>
    <property type="match status" value="1"/>
</dbReference>
<dbReference type="SUPFAM" id="SSF109709">
    <property type="entry name" value="KorB DNA-binding domain-like"/>
    <property type="match status" value="1"/>
</dbReference>
<dbReference type="InterPro" id="IPR041468">
    <property type="entry name" value="HTH_ParB/Spo0J"/>
</dbReference>
<keyword evidence="6" id="KW-1185">Reference proteome</keyword>
<dbReference type="PANTHER" id="PTHR33375">
    <property type="entry name" value="CHROMOSOME-PARTITIONING PROTEIN PARB-RELATED"/>
    <property type="match status" value="1"/>
</dbReference>
<dbReference type="GO" id="GO:0005694">
    <property type="term" value="C:chromosome"/>
    <property type="evidence" value="ECO:0007669"/>
    <property type="project" value="TreeGrafter"/>
</dbReference>
<dbReference type="SMART" id="SM00470">
    <property type="entry name" value="ParB"/>
    <property type="match status" value="1"/>
</dbReference>
<evidence type="ECO:0000313" key="5">
    <source>
        <dbReference type="EMBL" id="ALA56730.1"/>
    </source>
</evidence>
<proteinExistence type="inferred from homology"/>
<dbReference type="Pfam" id="PF23552">
    <property type="entry name" value="ParB_C"/>
    <property type="match status" value="1"/>
</dbReference>
<dbReference type="InterPro" id="IPR004437">
    <property type="entry name" value="ParB/RepB/Spo0J"/>
</dbReference>
<dbReference type="NCBIfam" id="TIGR00180">
    <property type="entry name" value="parB_part"/>
    <property type="match status" value="1"/>
</dbReference>
<dbReference type="InterPro" id="IPR050336">
    <property type="entry name" value="Chromosome_partition/occlusion"/>
</dbReference>
<dbReference type="OrthoDB" id="9802051at2"/>
<comment type="similarity">
    <text evidence="1">Belongs to the ParB family.</text>
</comment>